<reference evidence="3" key="1">
    <citation type="submission" date="2016-10" db="EMBL/GenBank/DDBJ databases">
        <authorList>
            <person name="Varghese N."/>
            <person name="Submissions S."/>
        </authorList>
    </citation>
    <scope>NUCLEOTIDE SEQUENCE [LARGE SCALE GENOMIC DNA]</scope>
    <source>
        <strain evidence="3">BL36</strain>
    </source>
</reference>
<keyword evidence="3" id="KW-1185">Reference proteome</keyword>
<gene>
    <name evidence="2" type="ORF">SAMN05192568_102822</name>
</gene>
<feature type="signal peptide" evidence="1">
    <location>
        <begin position="1"/>
        <end position="17"/>
    </location>
</feature>
<evidence type="ECO:0000313" key="3">
    <source>
        <dbReference type="Proteomes" id="UP000199048"/>
    </source>
</evidence>
<dbReference type="PROSITE" id="PS51257">
    <property type="entry name" value="PROKAR_LIPOPROTEIN"/>
    <property type="match status" value="1"/>
</dbReference>
<dbReference type="EMBL" id="FOTK01000028">
    <property type="protein sequence ID" value="SFM34968.1"/>
    <property type="molecule type" value="Genomic_DNA"/>
</dbReference>
<evidence type="ECO:0000313" key="2">
    <source>
        <dbReference type="EMBL" id="SFM34968.1"/>
    </source>
</evidence>
<sequence length="61" mass="6350">MRIVTLFIAGFAFAACAFVATMLVSPPTSVASSASSPSRIDTITICEFLPTGDVAHCTIQN</sequence>
<feature type="chain" id="PRO_5011785160" evidence="1">
    <location>
        <begin position="18"/>
        <end position="61"/>
    </location>
</feature>
<organism evidence="2 3">
    <name type="scientific">Methylobacterium pseudosasicola</name>
    <dbReference type="NCBI Taxonomy" id="582667"/>
    <lineage>
        <taxon>Bacteria</taxon>
        <taxon>Pseudomonadati</taxon>
        <taxon>Pseudomonadota</taxon>
        <taxon>Alphaproteobacteria</taxon>
        <taxon>Hyphomicrobiales</taxon>
        <taxon>Methylobacteriaceae</taxon>
        <taxon>Methylobacterium</taxon>
    </lineage>
</organism>
<dbReference type="STRING" id="582667.SAMN05192568_102822"/>
<accession>A0A1I4Q4E3</accession>
<protein>
    <submittedName>
        <fullName evidence="2">Uncharacterized protein</fullName>
    </submittedName>
</protein>
<keyword evidence="1" id="KW-0732">Signal</keyword>
<proteinExistence type="predicted"/>
<evidence type="ECO:0000256" key="1">
    <source>
        <dbReference type="SAM" id="SignalP"/>
    </source>
</evidence>
<dbReference type="Proteomes" id="UP000199048">
    <property type="component" value="Unassembled WGS sequence"/>
</dbReference>
<name>A0A1I4Q4E3_9HYPH</name>
<dbReference type="AlphaFoldDB" id="A0A1I4Q4E3"/>